<dbReference type="EMBL" id="SMAJ01000017">
    <property type="protein sequence ID" value="TCT02749.1"/>
    <property type="molecule type" value="Genomic_DNA"/>
</dbReference>
<dbReference type="InterPro" id="IPR008927">
    <property type="entry name" value="6-PGluconate_DH-like_C_sf"/>
</dbReference>
<organism evidence="14 15">
    <name type="scientific">Paralcaligenes ureilyticus</name>
    <dbReference type="NCBI Taxonomy" id="627131"/>
    <lineage>
        <taxon>Bacteria</taxon>
        <taxon>Pseudomonadati</taxon>
        <taxon>Pseudomonadota</taxon>
        <taxon>Betaproteobacteria</taxon>
        <taxon>Burkholderiales</taxon>
        <taxon>Alcaligenaceae</taxon>
        <taxon>Paralcaligenes</taxon>
    </lineage>
</organism>
<evidence type="ECO:0000259" key="12">
    <source>
        <dbReference type="Pfam" id="PF02558"/>
    </source>
</evidence>
<dbReference type="Gene3D" id="1.10.1040.10">
    <property type="entry name" value="N-(1-d-carboxylethyl)-l-norvaline Dehydrogenase, domain 2"/>
    <property type="match status" value="1"/>
</dbReference>
<evidence type="ECO:0000256" key="3">
    <source>
        <dbReference type="ARBA" id="ARBA00007870"/>
    </source>
</evidence>
<evidence type="ECO:0000313" key="15">
    <source>
        <dbReference type="Proteomes" id="UP000295525"/>
    </source>
</evidence>
<dbReference type="GO" id="GO:0015940">
    <property type="term" value="P:pantothenate biosynthetic process"/>
    <property type="evidence" value="ECO:0007669"/>
    <property type="project" value="UniProtKB-UniPathway"/>
</dbReference>
<evidence type="ECO:0000256" key="7">
    <source>
        <dbReference type="ARBA" id="ARBA00022857"/>
    </source>
</evidence>
<evidence type="ECO:0000256" key="6">
    <source>
        <dbReference type="ARBA" id="ARBA00022655"/>
    </source>
</evidence>
<keyword evidence="6 11" id="KW-0566">Pantothenate biosynthesis</keyword>
<feature type="domain" description="Ketopantoate reductase N-terminal" evidence="12">
    <location>
        <begin position="3"/>
        <end position="153"/>
    </location>
</feature>
<dbReference type="Pfam" id="PF02558">
    <property type="entry name" value="ApbA"/>
    <property type="match status" value="1"/>
</dbReference>
<evidence type="ECO:0000313" key="14">
    <source>
        <dbReference type="EMBL" id="TCT02749.1"/>
    </source>
</evidence>
<keyword evidence="8 11" id="KW-0560">Oxidoreductase</keyword>
<dbReference type="GO" id="GO:0008677">
    <property type="term" value="F:2-dehydropantoate 2-reductase activity"/>
    <property type="evidence" value="ECO:0007669"/>
    <property type="project" value="UniProtKB-EC"/>
</dbReference>
<evidence type="ECO:0000256" key="1">
    <source>
        <dbReference type="ARBA" id="ARBA00002919"/>
    </source>
</evidence>
<evidence type="ECO:0000256" key="10">
    <source>
        <dbReference type="ARBA" id="ARBA00048793"/>
    </source>
</evidence>
<dbReference type="InterPro" id="IPR013332">
    <property type="entry name" value="KPR_N"/>
</dbReference>
<dbReference type="GO" id="GO:0005737">
    <property type="term" value="C:cytoplasm"/>
    <property type="evidence" value="ECO:0007669"/>
    <property type="project" value="TreeGrafter"/>
</dbReference>
<dbReference type="EC" id="1.1.1.169" evidence="4 11"/>
<comment type="function">
    <text evidence="1 11">Catalyzes the NADPH-dependent reduction of ketopantoate into pantoic acid.</text>
</comment>
<comment type="pathway">
    <text evidence="2 11">Cofactor biosynthesis; (R)-pantothenate biosynthesis; (R)-pantoate from 3-methyl-2-oxobutanoate: step 2/2.</text>
</comment>
<comment type="caution">
    <text evidence="14">The sequence shown here is derived from an EMBL/GenBank/DDBJ whole genome shotgun (WGS) entry which is preliminary data.</text>
</comment>
<dbReference type="NCBIfam" id="TIGR00745">
    <property type="entry name" value="apbA_panE"/>
    <property type="match status" value="1"/>
</dbReference>
<dbReference type="PANTHER" id="PTHR21708:SF26">
    <property type="entry name" value="2-DEHYDROPANTOATE 2-REDUCTASE"/>
    <property type="match status" value="1"/>
</dbReference>
<dbReference type="UniPathway" id="UPA00028">
    <property type="reaction ID" value="UER00004"/>
</dbReference>
<evidence type="ECO:0000256" key="9">
    <source>
        <dbReference type="ARBA" id="ARBA00032024"/>
    </source>
</evidence>
<evidence type="ECO:0000256" key="5">
    <source>
        <dbReference type="ARBA" id="ARBA00019465"/>
    </source>
</evidence>
<evidence type="ECO:0000256" key="4">
    <source>
        <dbReference type="ARBA" id="ARBA00013014"/>
    </source>
</evidence>
<dbReference type="PANTHER" id="PTHR21708">
    <property type="entry name" value="PROBABLE 2-DEHYDROPANTOATE 2-REDUCTASE"/>
    <property type="match status" value="1"/>
</dbReference>
<dbReference type="SUPFAM" id="SSF48179">
    <property type="entry name" value="6-phosphogluconate dehydrogenase C-terminal domain-like"/>
    <property type="match status" value="1"/>
</dbReference>
<proteinExistence type="inferred from homology"/>
<dbReference type="InterPro" id="IPR013752">
    <property type="entry name" value="KPA_reductase"/>
</dbReference>
<sequence length="317" mass="33759">MKIAMMGSGGVGGFFGGKLAQAGFDVSFIARGAHLAAMRERGLVIENETQGETRLPKVQATDDPTTLGQVDLVILSVKLWDTESAAQLIKPLVGPNTGILSLQNGVIKDDILRRAYGTAAIMGGVAYVGAYISRPGAIHQIGTMQRIVLGEYDGHKSARAEFLHKALLRAGITSELSTDVRRSIWEKYVLLVGLSATTTSMRSPLGPILDNTQSRAFMLQVMREVVAVGRAHGVALPEGFADDRLAFASTLPGNMDSSMHHDLKSGNPLEVDWLSGGVVQLGREKNIPTPANSAVCNILALYAAGTKRTLDHAQEAS</sequence>
<dbReference type="InterPro" id="IPR013328">
    <property type="entry name" value="6PGD_dom2"/>
</dbReference>
<dbReference type="AlphaFoldDB" id="A0A4R3LT77"/>
<evidence type="ECO:0000256" key="8">
    <source>
        <dbReference type="ARBA" id="ARBA00023002"/>
    </source>
</evidence>
<protein>
    <recommendedName>
        <fullName evidence="5 11">2-dehydropantoate 2-reductase</fullName>
        <ecNumber evidence="4 11">1.1.1.169</ecNumber>
    </recommendedName>
    <alternativeName>
        <fullName evidence="9 11">Ketopantoate reductase</fullName>
    </alternativeName>
</protein>
<evidence type="ECO:0000256" key="2">
    <source>
        <dbReference type="ARBA" id="ARBA00004994"/>
    </source>
</evidence>
<dbReference type="Gene3D" id="3.40.50.720">
    <property type="entry name" value="NAD(P)-binding Rossmann-like Domain"/>
    <property type="match status" value="1"/>
</dbReference>
<name>A0A4R3LT77_9BURK</name>
<dbReference type="Pfam" id="PF08546">
    <property type="entry name" value="ApbA_C"/>
    <property type="match status" value="1"/>
</dbReference>
<keyword evidence="15" id="KW-1185">Reference proteome</keyword>
<gene>
    <name evidence="14" type="ORF">EDC26_11724</name>
</gene>
<dbReference type="InterPro" id="IPR051402">
    <property type="entry name" value="KPR-Related"/>
</dbReference>
<dbReference type="FunFam" id="3.40.50.720:FF:000307">
    <property type="entry name" value="2-dehydropantoate 2-reductase"/>
    <property type="match status" value="1"/>
</dbReference>
<evidence type="ECO:0000259" key="13">
    <source>
        <dbReference type="Pfam" id="PF08546"/>
    </source>
</evidence>
<dbReference type="InterPro" id="IPR036291">
    <property type="entry name" value="NAD(P)-bd_dom_sf"/>
</dbReference>
<dbReference type="SUPFAM" id="SSF51735">
    <property type="entry name" value="NAD(P)-binding Rossmann-fold domains"/>
    <property type="match status" value="1"/>
</dbReference>
<dbReference type="Proteomes" id="UP000295525">
    <property type="component" value="Unassembled WGS sequence"/>
</dbReference>
<reference evidence="14 15" key="1">
    <citation type="submission" date="2019-03" db="EMBL/GenBank/DDBJ databases">
        <title>Genomic Encyclopedia of Type Strains, Phase IV (KMG-IV): sequencing the most valuable type-strain genomes for metagenomic binning, comparative biology and taxonomic classification.</title>
        <authorList>
            <person name="Goeker M."/>
        </authorList>
    </citation>
    <scope>NUCLEOTIDE SEQUENCE [LARGE SCALE GENOMIC DNA]</scope>
    <source>
        <strain evidence="14 15">DSM 24591</strain>
    </source>
</reference>
<accession>A0A4R3LT77</accession>
<dbReference type="InterPro" id="IPR003710">
    <property type="entry name" value="ApbA"/>
</dbReference>
<feature type="domain" description="Ketopantoate reductase C-terminal" evidence="13">
    <location>
        <begin position="179"/>
        <end position="301"/>
    </location>
</feature>
<keyword evidence="7 11" id="KW-0521">NADP</keyword>
<evidence type="ECO:0000256" key="11">
    <source>
        <dbReference type="RuleBase" id="RU362068"/>
    </source>
</evidence>
<dbReference type="RefSeq" id="WP_132584797.1">
    <property type="nucleotide sequence ID" value="NZ_SMAJ01000017.1"/>
</dbReference>
<comment type="similarity">
    <text evidence="3 11">Belongs to the ketopantoate reductase family.</text>
</comment>
<comment type="catalytic activity">
    <reaction evidence="10 11">
        <text>(R)-pantoate + NADP(+) = 2-dehydropantoate + NADPH + H(+)</text>
        <dbReference type="Rhea" id="RHEA:16233"/>
        <dbReference type="ChEBI" id="CHEBI:11561"/>
        <dbReference type="ChEBI" id="CHEBI:15378"/>
        <dbReference type="ChEBI" id="CHEBI:15980"/>
        <dbReference type="ChEBI" id="CHEBI:57783"/>
        <dbReference type="ChEBI" id="CHEBI:58349"/>
        <dbReference type="EC" id="1.1.1.169"/>
    </reaction>
</comment>
<dbReference type="FunFam" id="1.10.1040.10:FF:000017">
    <property type="entry name" value="2-dehydropantoate 2-reductase"/>
    <property type="match status" value="1"/>
</dbReference>
<dbReference type="OrthoDB" id="8555723at2"/>